<gene>
    <name evidence="3" type="ORF">MB27_23055</name>
</gene>
<keyword evidence="2" id="KW-1133">Transmembrane helix</keyword>
<keyword evidence="2" id="KW-0472">Membrane</keyword>
<feature type="compositionally biased region" description="Pro residues" evidence="1">
    <location>
        <begin position="292"/>
        <end position="304"/>
    </location>
</feature>
<dbReference type="STRING" id="1869.MB27_23055"/>
<dbReference type="RefSeq" id="WP_043527555.1">
    <property type="nucleotide sequence ID" value="NZ_BAABKU010000050.1"/>
</dbReference>
<feature type="region of interest" description="Disordered" evidence="1">
    <location>
        <begin position="18"/>
        <end position="110"/>
    </location>
</feature>
<dbReference type="Proteomes" id="UP000054537">
    <property type="component" value="Unassembled WGS sequence"/>
</dbReference>
<dbReference type="OrthoDB" id="3298466at2"/>
<dbReference type="AlphaFoldDB" id="A0A0A6UIU0"/>
<feature type="transmembrane region" description="Helical" evidence="2">
    <location>
        <begin position="145"/>
        <end position="164"/>
    </location>
</feature>
<sequence length="347" mass="36498">MPRRLGPAALLICLLTLPGCTGGGEGEDRTLPSTRPSAERTTEKTPERTTERTTESTPEKTTEKPPERTPERTTESTPQKTTEKPPERTTQPAPAKTTTTQTPEKTSVTRVEVTVTVQASKTTATPSPSAAVPVSAADEDDTGGWLGWILLFLLFGGLAAAVLVSRSRRTANWETRQATLTAQTRTVIEGRLPSVLTARGDTERAVNWPPVRADLTGLVVSWGELAGETSDPARQALATGVAALLRDLVEAVDVENQAVAAGYDWRPLRPAVEEILDSLDATLSPPVMAGPQGPPSPPPGPWDAPGPQGRPGAQGRPGPESPQSPPGAPGRPRPPAPDDPDTPGYAG</sequence>
<reference evidence="3 4" key="1">
    <citation type="submission" date="2014-10" db="EMBL/GenBank/DDBJ databases">
        <title>Draft genome sequence of Actinoplanes utahensis NRRL 12052.</title>
        <authorList>
            <person name="Velasco-Bucheli B."/>
            <person name="del Cerro C."/>
            <person name="Hormigo D."/>
            <person name="Garcia J.L."/>
            <person name="Acebal C."/>
            <person name="Arroyo M."/>
            <person name="de la Mata I."/>
        </authorList>
    </citation>
    <scope>NUCLEOTIDE SEQUENCE [LARGE SCALE GENOMIC DNA]</scope>
    <source>
        <strain evidence="3 4">NRRL 12052</strain>
    </source>
</reference>
<evidence type="ECO:0000313" key="4">
    <source>
        <dbReference type="Proteomes" id="UP000054537"/>
    </source>
</evidence>
<dbReference type="EMBL" id="JRTT01000028">
    <property type="protein sequence ID" value="KHD75331.1"/>
    <property type="molecule type" value="Genomic_DNA"/>
</dbReference>
<comment type="caution">
    <text evidence="3">The sequence shown here is derived from an EMBL/GenBank/DDBJ whole genome shotgun (WGS) entry which is preliminary data.</text>
</comment>
<accession>A0A0A6UIU0</accession>
<evidence type="ECO:0000313" key="3">
    <source>
        <dbReference type="EMBL" id="KHD75331.1"/>
    </source>
</evidence>
<keyword evidence="4" id="KW-1185">Reference proteome</keyword>
<keyword evidence="2" id="KW-0812">Transmembrane</keyword>
<name>A0A0A6UIU0_ACTUT</name>
<evidence type="ECO:0000256" key="2">
    <source>
        <dbReference type="SAM" id="Phobius"/>
    </source>
</evidence>
<protein>
    <submittedName>
        <fullName evidence="3">Uncharacterized protein</fullName>
    </submittedName>
</protein>
<proteinExistence type="predicted"/>
<feature type="region of interest" description="Disordered" evidence="1">
    <location>
        <begin position="283"/>
        <end position="347"/>
    </location>
</feature>
<feature type="compositionally biased region" description="Low complexity" evidence="1">
    <location>
        <begin position="305"/>
        <end position="318"/>
    </location>
</feature>
<feature type="compositionally biased region" description="Pro residues" evidence="1">
    <location>
        <begin position="319"/>
        <end position="337"/>
    </location>
</feature>
<dbReference type="eggNOG" id="ENOG502ZUUC">
    <property type="taxonomic scope" value="Bacteria"/>
</dbReference>
<feature type="compositionally biased region" description="Basic and acidic residues" evidence="1">
    <location>
        <begin position="37"/>
        <end position="74"/>
    </location>
</feature>
<feature type="compositionally biased region" description="Low complexity" evidence="1">
    <location>
        <begin position="89"/>
        <end position="110"/>
    </location>
</feature>
<organism evidence="3 4">
    <name type="scientific">Actinoplanes utahensis</name>
    <dbReference type="NCBI Taxonomy" id="1869"/>
    <lineage>
        <taxon>Bacteria</taxon>
        <taxon>Bacillati</taxon>
        <taxon>Actinomycetota</taxon>
        <taxon>Actinomycetes</taxon>
        <taxon>Micromonosporales</taxon>
        <taxon>Micromonosporaceae</taxon>
        <taxon>Actinoplanes</taxon>
    </lineage>
</organism>
<evidence type="ECO:0000256" key="1">
    <source>
        <dbReference type="SAM" id="MobiDB-lite"/>
    </source>
</evidence>